<dbReference type="Gene3D" id="3.30.460.40">
    <property type="match status" value="1"/>
</dbReference>
<proteinExistence type="predicted"/>
<protein>
    <submittedName>
        <fullName evidence="1">Uncharacterized protein</fullName>
    </submittedName>
</protein>
<dbReference type="Proteomes" id="UP000002071">
    <property type="component" value="Chromosome"/>
</dbReference>
<keyword evidence="2" id="KW-1185">Reference proteome</keyword>
<dbReference type="AlphaFoldDB" id="C7NPA5"/>
<dbReference type="HOGENOM" id="CLU_1197616_0_0_2"/>
<evidence type="ECO:0000313" key="1">
    <source>
        <dbReference type="EMBL" id="ACV11692.1"/>
    </source>
</evidence>
<reference evidence="1 2" key="1">
    <citation type="journal article" date="2009" name="Stand. Genomic Sci.">
        <title>Complete genome sequence of Halorhabdus utahensis type strain (AX-2).</title>
        <authorList>
            <person name="Anderson I."/>
            <person name="Tindall B.J."/>
            <person name="Pomrenke H."/>
            <person name="Goker M."/>
            <person name="Lapidus A."/>
            <person name="Nolan M."/>
            <person name="Copeland A."/>
            <person name="Glavina Del Rio T."/>
            <person name="Chen F."/>
            <person name="Tice H."/>
            <person name="Cheng J.F."/>
            <person name="Lucas S."/>
            <person name="Chertkov O."/>
            <person name="Bruce D."/>
            <person name="Brettin T."/>
            <person name="Detter J.C."/>
            <person name="Han C."/>
            <person name="Goodwin L."/>
            <person name="Land M."/>
            <person name="Hauser L."/>
            <person name="Chang Y.J."/>
            <person name="Jeffries C.D."/>
            <person name="Pitluck S."/>
            <person name="Pati A."/>
            <person name="Mavromatis K."/>
            <person name="Ivanova N."/>
            <person name="Ovchinnikova G."/>
            <person name="Chen A."/>
            <person name="Palaniappan K."/>
            <person name="Chain P."/>
            <person name="Rohde M."/>
            <person name="Bristow J."/>
            <person name="Eisen J.A."/>
            <person name="Markowitz V."/>
            <person name="Hugenholtz P."/>
            <person name="Kyrpides N.C."/>
            <person name="Klenk H.P."/>
        </authorList>
    </citation>
    <scope>NUCLEOTIDE SEQUENCE [LARGE SCALE GENOMIC DNA]</scope>
    <source>
        <strain evidence="2">DSM 12940 / JCM 11049 / AX-2</strain>
    </source>
</reference>
<name>C7NPA5_HALUD</name>
<organism evidence="1 2">
    <name type="scientific">Halorhabdus utahensis (strain DSM 12940 / JCM 11049 / AX-2)</name>
    <dbReference type="NCBI Taxonomy" id="519442"/>
    <lineage>
        <taxon>Archaea</taxon>
        <taxon>Methanobacteriati</taxon>
        <taxon>Methanobacteriota</taxon>
        <taxon>Stenosarchaea group</taxon>
        <taxon>Halobacteria</taxon>
        <taxon>Halobacteriales</taxon>
        <taxon>Haloarculaceae</taxon>
        <taxon>Halorhabdus</taxon>
    </lineage>
</organism>
<dbReference type="GeneID" id="8383796"/>
<dbReference type="SUPFAM" id="SSF81301">
    <property type="entry name" value="Nucleotidyltransferase"/>
    <property type="match status" value="1"/>
</dbReference>
<dbReference type="EMBL" id="CP001687">
    <property type="protein sequence ID" value="ACV11692.1"/>
    <property type="molecule type" value="Genomic_DNA"/>
</dbReference>
<dbReference type="STRING" id="519442.Huta_1517"/>
<gene>
    <name evidence="1" type="ordered locus">Huta_1517</name>
</gene>
<dbReference type="eggNOG" id="arCOG05472">
    <property type="taxonomic scope" value="Archaea"/>
</dbReference>
<dbReference type="RefSeq" id="WP_015789266.1">
    <property type="nucleotide sequence ID" value="NC_013158.1"/>
</dbReference>
<accession>C7NPA5</accession>
<evidence type="ECO:0000313" key="2">
    <source>
        <dbReference type="Proteomes" id="UP000002071"/>
    </source>
</evidence>
<dbReference type="KEGG" id="hut:Huta_1517"/>
<dbReference type="InterPro" id="IPR043519">
    <property type="entry name" value="NT_sf"/>
</dbReference>
<sequence>MSLGDRSDALVSLLADLQESDLSYVLVGGYAVSVFNARFSTDLDIVAPPDAVDEFVEFLEERGFEQTDSHSKHWIYDTEVREFEKRLAPRQPIGFDLLVNGLGCRQTEAQWSFEYLSEHSHRREISGGTMTTSANVVDGTVLVATKLHSGRETDLRDVLAVAEEVRLEAVTPHLHRGDEQARKEQLERGKEVLASDGLRHGYRSDFGESSISTGTVTSLREYLTEQIERLG</sequence>
<dbReference type="OrthoDB" id="165795at2157"/>